<feature type="compositionally biased region" description="Low complexity" evidence="7">
    <location>
        <begin position="1165"/>
        <end position="1188"/>
    </location>
</feature>
<keyword evidence="2" id="KW-0812">Transmembrane</keyword>
<feature type="domain" description="WSC" evidence="9">
    <location>
        <begin position="1053"/>
        <end position="1151"/>
    </location>
</feature>
<dbReference type="PROSITE" id="PS51212">
    <property type="entry name" value="WSC"/>
    <property type="match status" value="5"/>
</dbReference>
<evidence type="ECO:0000256" key="2">
    <source>
        <dbReference type="ARBA" id="ARBA00022692"/>
    </source>
</evidence>
<feature type="region of interest" description="Disordered" evidence="7">
    <location>
        <begin position="1515"/>
        <end position="1547"/>
    </location>
</feature>
<evidence type="ECO:0000313" key="11">
    <source>
        <dbReference type="Proteomes" id="UP001595075"/>
    </source>
</evidence>
<evidence type="ECO:0000313" key="10">
    <source>
        <dbReference type="EMBL" id="KAL2067290.1"/>
    </source>
</evidence>
<accession>A0ABR4CBJ1</accession>
<keyword evidence="3 8" id="KW-0732">Signal</keyword>
<evidence type="ECO:0000256" key="1">
    <source>
        <dbReference type="ARBA" id="ARBA00004167"/>
    </source>
</evidence>
<dbReference type="SUPFAM" id="SSF50998">
    <property type="entry name" value="Quinoprotein alcohol dehydrogenase-like"/>
    <property type="match status" value="1"/>
</dbReference>
<dbReference type="InterPro" id="IPR011047">
    <property type="entry name" value="Quinoprotein_ADH-like_sf"/>
</dbReference>
<name>A0ABR4CBJ1_9HELO</name>
<feature type="signal peptide" evidence="8">
    <location>
        <begin position="1"/>
        <end position="18"/>
    </location>
</feature>
<feature type="domain" description="WSC" evidence="9">
    <location>
        <begin position="934"/>
        <end position="1031"/>
    </location>
</feature>
<sequence>MRFSNFITAMAMVRLSLGAASYDEYRDADISQSGYLPNHNMDPNIIDSSAFGQIWKVKFNAKEQFYAKPLTYTPLSGGPQLLFMASSQNWIRTLDAKTGALVNSRQVHTPFLQSDIGCADIPDFIGIIGTPVIDPATDTVYFFAKTYIPNFRVPGNTGTPNGVYYFHAVNINTLADVYPPVLIDGSTADNDPRKYFHGGVILQRPSLTQIGSVVYGGFGGHCDLFNYTGVVIGVDVNKAKIVSQFAIESGPATAQTNNLLQAGGGGEAGIWMSGMSPATDGQRLFVVSGNGVGHENFGAPASGSSGCRTLGESAINLAVDSSTGALSLSDYFQPYDYINMDGGDQDFGAGGLVLLDPGTFSGGGIDKIGVTAGKNGKIYIVNANNLGGYKLGAGQTDGIIQTIPTGKGVFGAAGSYPLEGGYIYVTPVGYPTYVYELGFTASGVPQFSKIAETQETSAGRVGVGVPTITSLNGQPGTAILWMTDPDAGIRAWYAVPQNGVMKNIPMPQIGGANKFQRPAFGDGRVYTTDANGVLYCLGSPVNLPLNCTSPVDFGQVALGSKATRIVNCTVTAAITSLDGLDTTNDYFQASNASLPKGPLAVGAKFSIPVTWDLTNVPITDNSNVSYGNVVPGIKSTPLTFFTTNAVAGFATVFPISLTGTQISTKPFLTVNPSTVDFGGIVVSDPNNIGSNSGVVNIANKGLSPLTILGYAYTNNKVQNSATYVNSTIKNGKWDMGPGFSAVTLPPIGSKIESNKAISVDASFHPTTGTGVYNTFWRVWSDGGSVSVTLEGSASTAPVANFSISNGHGGWLPQTNLLMDFGKVTPGSSSSRQIRLCNNGGSSLQISKSKPPYGVFHISDPTMLHESQFIVTGACAYGEVLFVANTEEYNQPDLTLTNSWTLNANDPTWGVHVVQITGTVVSNKVGPLNATGETIYQYLGCFKENNNGPRLFSNEPLAPSDKNSNGVCQTACSAAGKYAFAGTEFGTECWCGNTPPPLASLDPTNTLCNFGCPGDSNDSCGATGYVSVFYDPTKYVKGTDPALYGPQIPKKIGNYSYVGCYSEGTGGRALTGLSPAEPTGGFTLESCMSACQGYTYWGVEYANQCYCGNTLGAGSVNQTSSDPTINGCNMVCKGDPLEWCGGGDRLTMFTIDGNNPVPTSTVKTLSTSRPSSTGVSTSKSVSGSSAPTSTAPPTPTGPITVTNLPGWSYLGCYSEATTGRALNTVLLPIPGPNTNVETCATACAGYTYFGVEYGQECYCGNVIRSGSVAQTSSDPNVNGCSIVCAANPFQYCGGGSRLNIYEAASISSSSSSAISSTRISSSSISTSLLTSSRSSSLSSRSSLTLPTTTSVLSTKSSSSVTSSSTKLTSSSRVSSTSSRISSSSSRSSTVSSSSKLSSTASRSSSTATSTAKPSSTKPSSSSSKLSTSTKISSSSKSQSSTSSSSKSSSSTVKTLTSSSSKALTTSKIPTSTSKPFVTSSTQSSSRIGSSTRSSTSTKLSTTSKLSSSTTLRSTASTTVISSSRTSSKASSSTKAATSTSPPLWTGTPTPGQAIGSWKYMGCANEVDGRTLSSAGYASGDAMTVEACQAFCATNNFGLAGIEYSSECYCANQLTSPATLGNTDCNMPCSGNNLEFCGGPGRLSVFNNTAYVYPSHPKSVGQYNYQGCYKEPADGRLLSAVMYADGANMSVESCVAFCQSNMPDGTYAGIEYASECFCASTLPTTAVQVASTSCNMLCSGNNKEYCGAGGLLDVYKYQPVLLRDRKRFEDNYLPGF</sequence>
<dbReference type="Pfam" id="PF01822">
    <property type="entry name" value="WSC"/>
    <property type="match status" value="5"/>
</dbReference>
<gene>
    <name evidence="10" type="ORF">VTL71DRAFT_1714</name>
</gene>
<dbReference type="InterPro" id="IPR002889">
    <property type="entry name" value="WSC_carb-bd"/>
</dbReference>
<organism evidence="10 11">
    <name type="scientific">Oculimacula yallundae</name>
    <dbReference type="NCBI Taxonomy" id="86028"/>
    <lineage>
        <taxon>Eukaryota</taxon>
        <taxon>Fungi</taxon>
        <taxon>Dikarya</taxon>
        <taxon>Ascomycota</taxon>
        <taxon>Pezizomycotina</taxon>
        <taxon>Leotiomycetes</taxon>
        <taxon>Helotiales</taxon>
        <taxon>Ploettnerulaceae</taxon>
        <taxon>Oculimacula</taxon>
    </lineage>
</organism>
<reference evidence="10 11" key="1">
    <citation type="journal article" date="2024" name="Commun. Biol.">
        <title>Comparative genomic analysis of thermophilic fungi reveals convergent evolutionary adaptations and gene losses.</title>
        <authorList>
            <person name="Steindorff A.S."/>
            <person name="Aguilar-Pontes M.V."/>
            <person name="Robinson A.J."/>
            <person name="Andreopoulos B."/>
            <person name="LaButti K."/>
            <person name="Kuo A."/>
            <person name="Mondo S."/>
            <person name="Riley R."/>
            <person name="Otillar R."/>
            <person name="Haridas S."/>
            <person name="Lipzen A."/>
            <person name="Grimwood J."/>
            <person name="Schmutz J."/>
            <person name="Clum A."/>
            <person name="Reid I.D."/>
            <person name="Moisan M.C."/>
            <person name="Butler G."/>
            <person name="Nguyen T.T.M."/>
            <person name="Dewar K."/>
            <person name="Conant G."/>
            <person name="Drula E."/>
            <person name="Henrissat B."/>
            <person name="Hansel C."/>
            <person name="Singer S."/>
            <person name="Hutchinson M.I."/>
            <person name="de Vries R.P."/>
            <person name="Natvig D.O."/>
            <person name="Powell A.J."/>
            <person name="Tsang A."/>
            <person name="Grigoriev I.V."/>
        </authorList>
    </citation>
    <scope>NUCLEOTIDE SEQUENCE [LARGE SCALE GENOMIC DNA]</scope>
    <source>
        <strain evidence="10 11">CBS 494.80</strain>
    </source>
</reference>
<keyword evidence="5" id="KW-0472">Membrane</keyword>
<dbReference type="PANTHER" id="PTHR24269:SF25">
    <property type="entry name" value="WSC DOMAIN-CONTAINING PROTEIN"/>
    <property type="match status" value="1"/>
</dbReference>
<feature type="region of interest" description="Disordered" evidence="7">
    <location>
        <begin position="1159"/>
        <end position="1198"/>
    </location>
</feature>
<dbReference type="SMART" id="SM00321">
    <property type="entry name" value="WSC"/>
    <property type="match status" value="5"/>
</dbReference>
<protein>
    <recommendedName>
        <fullName evidence="9">WSC domain-containing protein</fullName>
    </recommendedName>
</protein>
<keyword evidence="4" id="KW-1133">Transmembrane helix</keyword>
<comment type="caution">
    <text evidence="10">The sequence shown here is derived from an EMBL/GenBank/DDBJ whole genome shotgun (WGS) entry which is preliminary data.</text>
</comment>
<keyword evidence="6" id="KW-0325">Glycoprotein</keyword>
<dbReference type="EMBL" id="JAZHXI010000010">
    <property type="protein sequence ID" value="KAL2067290.1"/>
    <property type="molecule type" value="Genomic_DNA"/>
</dbReference>
<evidence type="ECO:0000256" key="8">
    <source>
        <dbReference type="SAM" id="SignalP"/>
    </source>
</evidence>
<feature type="region of interest" description="Disordered" evidence="7">
    <location>
        <begin position="1353"/>
        <end position="1502"/>
    </location>
</feature>
<evidence type="ECO:0000256" key="6">
    <source>
        <dbReference type="ARBA" id="ARBA00023180"/>
    </source>
</evidence>
<dbReference type="PANTHER" id="PTHR24269">
    <property type="entry name" value="KREMEN PROTEIN"/>
    <property type="match status" value="1"/>
</dbReference>
<keyword evidence="11" id="KW-1185">Reference proteome</keyword>
<feature type="domain" description="WSC" evidence="9">
    <location>
        <begin position="1205"/>
        <end position="1303"/>
    </location>
</feature>
<feature type="domain" description="WSC" evidence="9">
    <location>
        <begin position="1555"/>
        <end position="1647"/>
    </location>
</feature>
<feature type="chain" id="PRO_5047208367" description="WSC domain-containing protein" evidence="8">
    <location>
        <begin position="19"/>
        <end position="1774"/>
    </location>
</feature>
<comment type="subcellular location">
    <subcellularLocation>
        <location evidence="1">Membrane</location>
        <topology evidence="1">Single-pass membrane protein</topology>
    </subcellularLocation>
</comment>
<evidence type="ECO:0000259" key="9">
    <source>
        <dbReference type="PROSITE" id="PS51212"/>
    </source>
</evidence>
<feature type="compositionally biased region" description="Low complexity" evidence="7">
    <location>
        <begin position="1515"/>
        <end position="1539"/>
    </location>
</feature>
<proteinExistence type="predicted"/>
<dbReference type="Proteomes" id="UP001595075">
    <property type="component" value="Unassembled WGS sequence"/>
</dbReference>
<evidence type="ECO:0000256" key="5">
    <source>
        <dbReference type="ARBA" id="ARBA00023136"/>
    </source>
</evidence>
<evidence type="ECO:0000256" key="7">
    <source>
        <dbReference type="SAM" id="MobiDB-lite"/>
    </source>
</evidence>
<evidence type="ECO:0000256" key="3">
    <source>
        <dbReference type="ARBA" id="ARBA00022729"/>
    </source>
</evidence>
<feature type="domain" description="WSC" evidence="9">
    <location>
        <begin position="1660"/>
        <end position="1756"/>
    </location>
</feature>
<evidence type="ECO:0000256" key="4">
    <source>
        <dbReference type="ARBA" id="ARBA00022989"/>
    </source>
</evidence>
<dbReference type="InterPro" id="IPR051836">
    <property type="entry name" value="Kremen_rcpt"/>
</dbReference>